<dbReference type="EnsemblPlants" id="Zm00001eb091520_T001">
    <property type="protein sequence ID" value="Zm00001eb091520_P001"/>
    <property type="gene ID" value="Zm00001eb091520"/>
</dbReference>
<evidence type="ECO:0000256" key="3">
    <source>
        <dbReference type="SAM" id="MobiDB-lite"/>
    </source>
</evidence>
<accession>A0A804MJR2</accession>
<sequence>MPDRLPATGFRPQPATGICHLRIRPLGTSVPSLPPAFIIRSPTPGPQLQQYSTSSRNSEEEPSPPNPHPIYCPPGVRPKSRAVARLPQGLLPRSFPPGSSAPLQARAQHLADDTFVFTFVLKACAGLGWHRAGAQLHALVVQKGFEFHAYVHTALINVYVMSRCLVEARKVFDEMLVKNVVSWNVMITGFAGWDEVEYARLLFD</sequence>
<dbReference type="PANTHER" id="PTHR47926:SF460">
    <property type="entry name" value="OS01G0815900 PROTEIN"/>
    <property type="match status" value="1"/>
</dbReference>
<dbReference type="InterPro" id="IPR046960">
    <property type="entry name" value="PPR_At4g14850-like_plant"/>
</dbReference>
<dbReference type="InterPro" id="IPR011990">
    <property type="entry name" value="TPR-like_helical_dom_sf"/>
</dbReference>
<dbReference type="Gene3D" id="1.25.40.10">
    <property type="entry name" value="Tetratricopeptide repeat domain"/>
    <property type="match status" value="1"/>
</dbReference>
<organism evidence="4 5">
    <name type="scientific">Zea mays</name>
    <name type="common">Maize</name>
    <dbReference type="NCBI Taxonomy" id="4577"/>
    <lineage>
        <taxon>Eukaryota</taxon>
        <taxon>Viridiplantae</taxon>
        <taxon>Streptophyta</taxon>
        <taxon>Embryophyta</taxon>
        <taxon>Tracheophyta</taxon>
        <taxon>Spermatophyta</taxon>
        <taxon>Magnoliopsida</taxon>
        <taxon>Liliopsida</taxon>
        <taxon>Poales</taxon>
        <taxon>Poaceae</taxon>
        <taxon>PACMAD clade</taxon>
        <taxon>Panicoideae</taxon>
        <taxon>Andropogonodae</taxon>
        <taxon>Andropogoneae</taxon>
        <taxon>Tripsacinae</taxon>
        <taxon>Zea</taxon>
    </lineage>
</organism>
<evidence type="ECO:0000313" key="5">
    <source>
        <dbReference type="Proteomes" id="UP000007305"/>
    </source>
</evidence>
<reference evidence="4" key="3">
    <citation type="submission" date="2021-05" db="UniProtKB">
        <authorList>
            <consortium name="EnsemblPlants"/>
        </authorList>
    </citation>
    <scope>IDENTIFICATION</scope>
    <source>
        <strain evidence="4">cv. B73</strain>
    </source>
</reference>
<name>A0A804MJR2_MAIZE</name>
<reference evidence="4" key="2">
    <citation type="submission" date="2019-07" db="EMBL/GenBank/DDBJ databases">
        <authorList>
            <person name="Seetharam A."/>
            <person name="Woodhouse M."/>
            <person name="Cannon E."/>
        </authorList>
    </citation>
    <scope>NUCLEOTIDE SEQUENCE [LARGE SCALE GENOMIC DNA]</scope>
    <source>
        <strain evidence="4">cv. B73</strain>
    </source>
</reference>
<dbReference type="Pfam" id="PF01535">
    <property type="entry name" value="PPR"/>
    <property type="match status" value="2"/>
</dbReference>
<proteinExistence type="predicted"/>
<keyword evidence="2" id="KW-0809">Transit peptide</keyword>
<dbReference type="Gramene" id="Zm00001eb091520_T001">
    <property type="protein sequence ID" value="Zm00001eb091520_P001"/>
    <property type="gene ID" value="Zm00001eb091520"/>
</dbReference>
<keyword evidence="5" id="KW-1185">Reference proteome</keyword>
<evidence type="ECO:0008006" key="6">
    <source>
        <dbReference type="Google" id="ProtNLM"/>
    </source>
</evidence>
<dbReference type="AlphaFoldDB" id="A0A804MJR2"/>
<keyword evidence="1" id="KW-0677">Repeat</keyword>
<dbReference type="InterPro" id="IPR002885">
    <property type="entry name" value="PPR_rpt"/>
</dbReference>
<evidence type="ECO:0000313" key="4">
    <source>
        <dbReference type="EnsemblPlants" id="Zm00001eb091520_P001"/>
    </source>
</evidence>
<feature type="region of interest" description="Disordered" evidence="3">
    <location>
        <begin position="34"/>
        <end position="71"/>
    </location>
</feature>
<dbReference type="GO" id="GO:0009451">
    <property type="term" value="P:RNA modification"/>
    <property type="evidence" value="ECO:0007669"/>
    <property type="project" value="InterPro"/>
</dbReference>
<dbReference type="NCBIfam" id="TIGR00756">
    <property type="entry name" value="PPR"/>
    <property type="match status" value="1"/>
</dbReference>
<evidence type="ECO:0000256" key="2">
    <source>
        <dbReference type="ARBA" id="ARBA00022946"/>
    </source>
</evidence>
<dbReference type="PANTHER" id="PTHR47926">
    <property type="entry name" value="PENTATRICOPEPTIDE REPEAT-CONTAINING PROTEIN"/>
    <property type="match status" value="1"/>
</dbReference>
<protein>
    <recommendedName>
        <fullName evidence="6">Pentatricopeptide repeat-containing protein</fullName>
    </recommendedName>
</protein>
<reference evidence="5" key="1">
    <citation type="submission" date="2015-12" db="EMBL/GenBank/DDBJ databases">
        <title>Update maize B73 reference genome by single molecule sequencing technologies.</title>
        <authorList>
            <consortium name="Maize Genome Sequencing Project"/>
            <person name="Ware D."/>
        </authorList>
    </citation>
    <scope>NUCLEOTIDE SEQUENCE [LARGE SCALE GENOMIC DNA]</scope>
    <source>
        <strain evidence="5">cv. B73</strain>
    </source>
</reference>
<evidence type="ECO:0000256" key="1">
    <source>
        <dbReference type="ARBA" id="ARBA00022737"/>
    </source>
</evidence>
<dbReference type="GO" id="GO:0003723">
    <property type="term" value="F:RNA binding"/>
    <property type="evidence" value="ECO:0007669"/>
    <property type="project" value="InterPro"/>
</dbReference>
<dbReference type="Proteomes" id="UP000007305">
    <property type="component" value="Chromosome 2"/>
</dbReference>